<proteinExistence type="predicted"/>
<reference evidence="2" key="1">
    <citation type="journal article" date="2020" name="Nature">
        <title>Giant virus diversity and host interactions through global metagenomics.</title>
        <authorList>
            <person name="Schulz F."/>
            <person name="Roux S."/>
            <person name="Paez-Espino D."/>
            <person name="Jungbluth S."/>
            <person name="Walsh D.A."/>
            <person name="Denef V.J."/>
            <person name="McMahon K.D."/>
            <person name="Konstantinidis K.T."/>
            <person name="Eloe-Fadrosh E.A."/>
            <person name="Kyrpides N.C."/>
            <person name="Woyke T."/>
        </authorList>
    </citation>
    <scope>NUCLEOTIDE SEQUENCE</scope>
    <source>
        <strain evidence="2">GVMAG-S-1101172-89</strain>
    </source>
</reference>
<feature type="region of interest" description="Disordered" evidence="1">
    <location>
        <begin position="175"/>
        <end position="206"/>
    </location>
</feature>
<dbReference type="EMBL" id="MN740811">
    <property type="protein sequence ID" value="QHU12973.1"/>
    <property type="molecule type" value="Genomic_DNA"/>
</dbReference>
<evidence type="ECO:0000256" key="1">
    <source>
        <dbReference type="SAM" id="MobiDB-lite"/>
    </source>
</evidence>
<evidence type="ECO:0000313" key="2">
    <source>
        <dbReference type="EMBL" id="QHU12973.1"/>
    </source>
</evidence>
<accession>A0A6C0K6A1</accession>
<feature type="compositionally biased region" description="Basic residues" evidence="1">
    <location>
        <begin position="175"/>
        <end position="196"/>
    </location>
</feature>
<sequence length="441" mass="50698">MDDGNYDPTKEINGTCEVLKALLPPEKANFVLSMLKSCRQFITQGVSEITQCNNTIGKVNPYSFEKNNLESCTKCYICGLPILHEKIGGMAAECEHVLPVIVAAIYLSLYKNKANRGSDEIKLVYQWAHETCNQEKGAISPLYMERLTLPRTGGAKAIEVQKRLAFAPRKFLKTKSPRVSRRTRRQSARGTPRRAGRAQTPARGRPRADLEIKQLEMNDIPFDGDGFRPPNISNQNFWKRFREQKNLNERVSGDVFKVNSEKIKDLLRSIWHTQRKNSIYFKTQLQRNFNDEKFFIQERAPYLQNIFQEIANFLNERAANDGFVFGRLYDLAGKALIAAEGYNPAVNAQFNKQIPTLNRTMTNTTGLQKLIDAAEILYREFKTIRSTQTVSRKVSKSPQSRTTTARKSRKRESPNWLHWQEVGKEREKKAAKNLAKLKTWW</sequence>
<feature type="region of interest" description="Disordered" evidence="1">
    <location>
        <begin position="389"/>
        <end position="415"/>
    </location>
</feature>
<dbReference type="AlphaFoldDB" id="A0A6C0K6A1"/>
<feature type="compositionally biased region" description="Polar residues" evidence="1">
    <location>
        <begin position="389"/>
        <end position="399"/>
    </location>
</feature>
<organism evidence="2">
    <name type="scientific">viral metagenome</name>
    <dbReference type="NCBI Taxonomy" id="1070528"/>
    <lineage>
        <taxon>unclassified sequences</taxon>
        <taxon>metagenomes</taxon>
        <taxon>organismal metagenomes</taxon>
    </lineage>
</organism>
<protein>
    <submittedName>
        <fullName evidence="2">Uncharacterized protein</fullName>
    </submittedName>
</protein>
<name>A0A6C0K6A1_9ZZZZ</name>